<keyword evidence="1 4" id="KW-0378">Hydrolase</keyword>
<dbReference type="EMBL" id="JBGOGF010000004">
    <property type="protein sequence ID" value="MFA1771510.1"/>
    <property type="molecule type" value="Genomic_DNA"/>
</dbReference>
<feature type="domain" description="AB hydrolase-1" evidence="3">
    <location>
        <begin position="33"/>
        <end position="257"/>
    </location>
</feature>
<comment type="similarity">
    <text evidence="2">Belongs to the AB hydrolase superfamily. FUS2 hydrolase family.</text>
</comment>
<accession>A0A5M8QBU1</accession>
<dbReference type="Proteomes" id="UP001570846">
    <property type="component" value="Unassembled WGS sequence"/>
</dbReference>
<reference evidence="4 6" key="2">
    <citation type="submission" date="2019-09" db="EMBL/GenBank/DDBJ databases">
        <title>A bacterium isolated from glacier soil.</title>
        <authorList>
            <person name="Liu Q."/>
        </authorList>
    </citation>
    <scope>NUCLEOTIDE SEQUENCE [LARGE SCALE GENOMIC DNA]</scope>
    <source>
        <strain evidence="4 6">MDT1-10-3</strain>
    </source>
</reference>
<dbReference type="EMBL" id="VKKZ01000022">
    <property type="protein sequence ID" value="KAA6432350.1"/>
    <property type="molecule type" value="Genomic_DNA"/>
</dbReference>
<evidence type="ECO:0000313" key="7">
    <source>
        <dbReference type="Proteomes" id="UP001570846"/>
    </source>
</evidence>
<dbReference type="OrthoDB" id="9808543at2"/>
<dbReference type="SUPFAM" id="SSF53474">
    <property type="entry name" value="alpha/beta-Hydrolases"/>
    <property type="match status" value="1"/>
</dbReference>
<dbReference type="Pfam" id="PF12697">
    <property type="entry name" value="Abhydrolase_6"/>
    <property type="match status" value="1"/>
</dbReference>
<comment type="caution">
    <text evidence="4">The sequence shown here is derived from an EMBL/GenBank/DDBJ whole genome shotgun (WGS) entry which is preliminary data.</text>
</comment>
<dbReference type="RefSeq" id="WP_149099382.1">
    <property type="nucleotide sequence ID" value="NZ_BMMG01000005.1"/>
</dbReference>
<gene>
    <name evidence="5" type="ORF">ACD591_09430</name>
    <name evidence="4" type="ORF">FOE74_14685</name>
</gene>
<evidence type="ECO:0000313" key="4">
    <source>
        <dbReference type="EMBL" id="KAA6432350.1"/>
    </source>
</evidence>
<keyword evidence="7" id="KW-1185">Reference proteome</keyword>
<dbReference type="PANTHER" id="PTHR22946:SF9">
    <property type="entry name" value="POLYKETIDE TRANSFERASE AF380"/>
    <property type="match status" value="1"/>
</dbReference>
<organism evidence="4 6">
    <name type="scientific">Rufibacter glacialis</name>
    <dbReference type="NCBI Taxonomy" id="1259555"/>
    <lineage>
        <taxon>Bacteria</taxon>
        <taxon>Pseudomonadati</taxon>
        <taxon>Bacteroidota</taxon>
        <taxon>Cytophagia</taxon>
        <taxon>Cytophagales</taxon>
        <taxon>Hymenobacteraceae</taxon>
        <taxon>Rufibacter</taxon>
    </lineage>
</organism>
<evidence type="ECO:0000256" key="1">
    <source>
        <dbReference type="ARBA" id="ARBA00022801"/>
    </source>
</evidence>
<dbReference type="PANTHER" id="PTHR22946">
    <property type="entry name" value="DIENELACTONE HYDROLASE DOMAIN-CONTAINING PROTEIN-RELATED"/>
    <property type="match status" value="1"/>
</dbReference>
<dbReference type="GO" id="GO:0052689">
    <property type="term" value="F:carboxylic ester hydrolase activity"/>
    <property type="evidence" value="ECO:0007669"/>
    <property type="project" value="UniProtKB-ARBA"/>
</dbReference>
<dbReference type="EC" id="3.4.-.-" evidence="5"/>
<proteinExistence type="inferred from homology"/>
<dbReference type="Gene3D" id="3.40.50.1820">
    <property type="entry name" value="alpha/beta hydrolase"/>
    <property type="match status" value="1"/>
</dbReference>
<dbReference type="InterPro" id="IPR029058">
    <property type="entry name" value="AB_hydrolase_fold"/>
</dbReference>
<sequence length="286" mass="31890">MIKRAHFLLSSPHGRDFAVDARWLADGQAKPVVVFVHGFKGFKDWGHFNLLADYFAHHGFVFVKLNLSHNGVEPDGSDLTNLEAFGNNNFCIELDDVGTLLDYLKTNPAAIPAQEIDTDYLFLIGHSRGGGLVLLKAAEAPEVTAVATWSAISDIDQRWAPEVMAKWKQDGVQYIANARTGQQMPLYYQLVENFHANRARLDIPKAIEKLQMPLLLVHGEKDETLPVQMAHSLHAANPYAELFLLPEGDHAFGGRHPYDQEHLPDLAKAAADKTIQFFQDTLARLS</sequence>
<dbReference type="InterPro" id="IPR000073">
    <property type="entry name" value="AB_hydrolase_1"/>
</dbReference>
<protein>
    <submittedName>
        <fullName evidence="4">Alpha/beta fold hydrolase</fullName>
    </submittedName>
    <submittedName>
        <fullName evidence="5">Alpha/beta hydrolase family protein</fullName>
        <ecNumber evidence="5">3.4.-.-</ecNumber>
    </submittedName>
</protein>
<dbReference type="Proteomes" id="UP000323866">
    <property type="component" value="Unassembled WGS sequence"/>
</dbReference>
<name>A0A5M8QBU1_9BACT</name>
<reference evidence="5 7" key="3">
    <citation type="submission" date="2024-08" db="EMBL/GenBank/DDBJ databases">
        <authorList>
            <person name="Wei W."/>
        </authorList>
    </citation>
    <scope>NUCLEOTIDE SEQUENCE [LARGE SCALE GENOMIC DNA]</scope>
    <source>
        <strain evidence="5 7">XU2</strain>
    </source>
</reference>
<dbReference type="InterPro" id="IPR050261">
    <property type="entry name" value="FrsA_esterase"/>
</dbReference>
<evidence type="ECO:0000259" key="3">
    <source>
        <dbReference type="Pfam" id="PF12697"/>
    </source>
</evidence>
<reference evidence="4 6" key="1">
    <citation type="submission" date="2019-07" db="EMBL/GenBank/DDBJ databases">
        <authorList>
            <person name="Qu J.-H."/>
        </authorList>
    </citation>
    <scope>NUCLEOTIDE SEQUENCE [LARGE SCALE GENOMIC DNA]</scope>
    <source>
        <strain evidence="4 6">MDT1-10-3</strain>
    </source>
</reference>
<dbReference type="AlphaFoldDB" id="A0A5M8QBU1"/>
<evidence type="ECO:0000313" key="5">
    <source>
        <dbReference type="EMBL" id="MFA1771510.1"/>
    </source>
</evidence>
<evidence type="ECO:0000313" key="6">
    <source>
        <dbReference type="Proteomes" id="UP000323866"/>
    </source>
</evidence>
<evidence type="ECO:0000256" key="2">
    <source>
        <dbReference type="ARBA" id="ARBA00038115"/>
    </source>
</evidence>